<accession>A0A7H8QXC5</accession>
<keyword evidence="2" id="KW-1185">Reference proteome</keyword>
<evidence type="ECO:0000313" key="2">
    <source>
        <dbReference type="Proteomes" id="UP000509510"/>
    </source>
</evidence>
<proteinExistence type="predicted"/>
<reference evidence="2" key="1">
    <citation type="submission" date="2020-06" db="EMBL/GenBank/DDBJ databases">
        <title>A chromosome-scale genome assembly of Talaromyces rugulosus W13939.</title>
        <authorList>
            <person name="Wang B."/>
            <person name="Guo L."/>
            <person name="Ye K."/>
            <person name="Wang L."/>
        </authorList>
    </citation>
    <scope>NUCLEOTIDE SEQUENCE [LARGE SCALE GENOMIC DNA]</scope>
    <source>
        <strain evidence="2">W13939</strain>
    </source>
</reference>
<evidence type="ECO:0000313" key="1">
    <source>
        <dbReference type="EMBL" id="QKX58091.1"/>
    </source>
</evidence>
<gene>
    <name evidence="1" type="ORF">TRUGW13939_05212</name>
</gene>
<name>A0A7H8QXC5_TALRU</name>
<dbReference type="GeneID" id="55992710"/>
<sequence>MVRPKWENRPDDQAKLQDFIDRLLNSSASDGVKDLLRHEKQRDLDIISIDNFNMKSVIDKVAAALHQRGNLVLPRPTGRFREKAEIWESELRKLDERNMRELQNCPVTDLHGSFQVFKEQETRAWGLHHEYDMPTQLVEPSGSLDSSLSWRMNQLWNFSLGLEKSEIADLTANGFRVPGTILIICSSTISTIVTMGPTHGKKATIPKKFWNAMSNSLTIFQAR</sequence>
<protein>
    <submittedName>
        <fullName evidence="1">Uncharacterized protein</fullName>
    </submittedName>
</protein>
<dbReference type="EMBL" id="CP055900">
    <property type="protein sequence ID" value="QKX58091.1"/>
    <property type="molecule type" value="Genomic_DNA"/>
</dbReference>
<organism evidence="1 2">
    <name type="scientific">Talaromyces rugulosus</name>
    <name type="common">Penicillium rugulosum</name>
    <dbReference type="NCBI Taxonomy" id="121627"/>
    <lineage>
        <taxon>Eukaryota</taxon>
        <taxon>Fungi</taxon>
        <taxon>Dikarya</taxon>
        <taxon>Ascomycota</taxon>
        <taxon>Pezizomycotina</taxon>
        <taxon>Eurotiomycetes</taxon>
        <taxon>Eurotiomycetidae</taxon>
        <taxon>Eurotiales</taxon>
        <taxon>Trichocomaceae</taxon>
        <taxon>Talaromyces</taxon>
        <taxon>Talaromyces sect. Islandici</taxon>
    </lineage>
</organism>
<dbReference type="KEGG" id="trg:TRUGW13939_05212"/>
<dbReference type="AlphaFoldDB" id="A0A7H8QXC5"/>
<dbReference type="Proteomes" id="UP000509510">
    <property type="component" value="Chromosome III"/>
</dbReference>
<dbReference type="RefSeq" id="XP_035344269.1">
    <property type="nucleotide sequence ID" value="XM_035488376.1"/>
</dbReference>